<dbReference type="eggNOG" id="KOG2157">
    <property type="taxonomic scope" value="Eukaryota"/>
</dbReference>
<dbReference type="RefSeq" id="XP_001744082.1">
    <property type="nucleotide sequence ID" value="XM_001744030.1"/>
</dbReference>
<evidence type="ECO:0000256" key="3">
    <source>
        <dbReference type="ARBA" id="ARBA00022840"/>
    </source>
</evidence>
<evidence type="ECO:0000256" key="5">
    <source>
        <dbReference type="ARBA" id="ARBA00049274"/>
    </source>
</evidence>
<dbReference type="GO" id="GO:0015631">
    <property type="term" value="F:tubulin binding"/>
    <property type="evidence" value="ECO:0000318"/>
    <property type="project" value="GO_Central"/>
</dbReference>
<organism evidence="6 7">
    <name type="scientific">Monosiga brevicollis</name>
    <name type="common">Choanoflagellate</name>
    <dbReference type="NCBI Taxonomy" id="81824"/>
    <lineage>
        <taxon>Eukaryota</taxon>
        <taxon>Choanoflagellata</taxon>
        <taxon>Craspedida</taxon>
        <taxon>Salpingoecidae</taxon>
        <taxon>Monosiga</taxon>
    </lineage>
</organism>
<dbReference type="PANTHER" id="PTHR12241">
    <property type="entry name" value="TUBULIN POLYGLUTAMYLASE"/>
    <property type="match status" value="1"/>
</dbReference>
<dbReference type="GeneID" id="5889435"/>
<dbReference type="GO" id="GO:0000226">
    <property type="term" value="P:microtubule cytoskeleton organization"/>
    <property type="evidence" value="ECO:0000318"/>
    <property type="project" value="GO_Central"/>
</dbReference>
<evidence type="ECO:0000256" key="1">
    <source>
        <dbReference type="ARBA" id="ARBA00022598"/>
    </source>
</evidence>
<proteinExistence type="predicted"/>
<keyword evidence="2" id="KW-0547">Nucleotide-binding</keyword>
<dbReference type="PROSITE" id="PS51221">
    <property type="entry name" value="TTL"/>
    <property type="match status" value="1"/>
</dbReference>
<keyword evidence="1" id="KW-0436">Ligase</keyword>
<dbReference type="InParanoid" id="A9UUV8"/>
<dbReference type="AlphaFoldDB" id="A9UUV8"/>
<evidence type="ECO:0000313" key="6">
    <source>
        <dbReference type="EMBL" id="EDQ90785.1"/>
    </source>
</evidence>
<name>A9UUV8_MONBE</name>
<dbReference type="SUPFAM" id="SSF56059">
    <property type="entry name" value="Glutathione synthetase ATP-binding domain-like"/>
    <property type="match status" value="1"/>
</dbReference>
<dbReference type="EMBL" id="CH991546">
    <property type="protein sequence ID" value="EDQ90785.1"/>
    <property type="molecule type" value="Genomic_DNA"/>
</dbReference>
<keyword evidence="7" id="KW-1185">Reference proteome</keyword>
<reference evidence="6 7" key="1">
    <citation type="journal article" date="2008" name="Nature">
        <title>The genome of the choanoflagellate Monosiga brevicollis and the origin of metazoans.</title>
        <authorList>
            <consortium name="JGI Sequencing"/>
            <person name="King N."/>
            <person name="Westbrook M.J."/>
            <person name="Young S.L."/>
            <person name="Kuo A."/>
            <person name="Abedin M."/>
            <person name="Chapman J."/>
            <person name="Fairclough S."/>
            <person name="Hellsten U."/>
            <person name="Isogai Y."/>
            <person name="Letunic I."/>
            <person name="Marr M."/>
            <person name="Pincus D."/>
            <person name="Putnam N."/>
            <person name="Rokas A."/>
            <person name="Wright K.J."/>
            <person name="Zuzow R."/>
            <person name="Dirks W."/>
            <person name="Good M."/>
            <person name="Goodstein D."/>
            <person name="Lemons D."/>
            <person name="Li W."/>
            <person name="Lyons J.B."/>
            <person name="Morris A."/>
            <person name="Nichols S."/>
            <person name="Richter D.J."/>
            <person name="Salamov A."/>
            <person name="Bork P."/>
            <person name="Lim W.A."/>
            <person name="Manning G."/>
            <person name="Miller W.T."/>
            <person name="McGinnis W."/>
            <person name="Shapiro H."/>
            <person name="Tjian R."/>
            <person name="Grigoriev I.V."/>
            <person name="Rokhsar D."/>
        </authorList>
    </citation>
    <scope>NUCLEOTIDE SEQUENCE [LARGE SCALE GENOMIC DNA]</scope>
    <source>
        <strain evidence="7">MX1 / ATCC 50154</strain>
    </source>
</reference>
<dbReference type="OMA" id="CKDENIC"/>
<dbReference type="GO" id="GO:0070740">
    <property type="term" value="F:tubulin-glutamic acid ligase activity"/>
    <property type="evidence" value="ECO:0000318"/>
    <property type="project" value="GO_Central"/>
</dbReference>
<sequence length="438" mass="49736">MAARLQKRSVSKLPAARTIAVETRTDQHGALWEHDALEPRAVKLPGLRRPVLVFDPVEEIKTADRKSVKRVRRGPVLTFKLVKASALVVAATLSQHGFVAIPPHATEFNLIWAGRHINPIELRTLSQFQKINHFPRSSELTRKDRLYVNIQRLQQLRGRQAYDFLPRTFLLPAEWDEYMAWWSRHRVPMIAKPIASSQGRGIFIASQPEEVPKTQQLVLSQYINNPLLVEGFKFDLRIYVAVTSYNPLRIYLYEDGLARFATTRYDSSARSFRNTFTHLTNYSINKSSSSYVACDDDDVEDYGNKWSLSALLQYLNQQGVDTALLMSRIEDVVVKSIVAVEQPIAAACRSYVPHAHNCFELYGFDVLVDDNLKPWLLEVNLSPSLACDAPLDHKIKTHLIADFLTLGMLGVYDPVVARDAALRRMRGIQPVKEATKVS</sequence>
<dbReference type="STRING" id="81824.A9UUV8"/>
<dbReference type="FunCoup" id="A9UUV8">
    <property type="interactions" value="1"/>
</dbReference>
<dbReference type="GO" id="GO:0005524">
    <property type="term" value="F:ATP binding"/>
    <property type="evidence" value="ECO:0007669"/>
    <property type="project" value="UniProtKB-KW"/>
</dbReference>
<comment type="catalytic activity">
    <reaction evidence="5">
        <text>L-glutamyl-[protein] + L-glutamate + ATP = gamma-L-glutamyl-L-glutamyl-[protein] + ADP + phosphate + H(+)</text>
        <dbReference type="Rhea" id="RHEA:60144"/>
        <dbReference type="Rhea" id="RHEA-COMP:10208"/>
        <dbReference type="Rhea" id="RHEA-COMP:15517"/>
        <dbReference type="ChEBI" id="CHEBI:15378"/>
        <dbReference type="ChEBI" id="CHEBI:29973"/>
        <dbReference type="ChEBI" id="CHEBI:29985"/>
        <dbReference type="ChEBI" id="CHEBI:30616"/>
        <dbReference type="ChEBI" id="CHEBI:43474"/>
        <dbReference type="ChEBI" id="CHEBI:143622"/>
        <dbReference type="ChEBI" id="CHEBI:456216"/>
    </reaction>
    <physiologicalReaction direction="left-to-right" evidence="5">
        <dbReference type="Rhea" id="RHEA:60145"/>
    </physiologicalReaction>
</comment>
<dbReference type="GO" id="GO:0036064">
    <property type="term" value="C:ciliary basal body"/>
    <property type="evidence" value="ECO:0000318"/>
    <property type="project" value="GO_Central"/>
</dbReference>
<accession>A9UUV8</accession>
<keyword evidence="3" id="KW-0067">ATP-binding</keyword>
<dbReference type="PANTHER" id="PTHR12241:SF145">
    <property type="entry name" value="TUBULIN POLYGLUTAMYLASE TTLL5"/>
    <property type="match status" value="1"/>
</dbReference>
<protein>
    <recommendedName>
        <fullName evidence="4">Tubulin--tyrosine ligase-like protein 5</fullName>
    </recommendedName>
</protein>
<evidence type="ECO:0000256" key="4">
    <source>
        <dbReference type="ARBA" id="ARBA00041448"/>
    </source>
</evidence>
<dbReference type="Proteomes" id="UP000001357">
    <property type="component" value="Unassembled WGS sequence"/>
</dbReference>
<dbReference type="InterPro" id="IPR004344">
    <property type="entry name" value="TTL/TTLL_fam"/>
</dbReference>
<dbReference type="Gene3D" id="3.30.470.20">
    <property type="entry name" value="ATP-grasp fold, B domain"/>
    <property type="match status" value="1"/>
</dbReference>
<evidence type="ECO:0000256" key="2">
    <source>
        <dbReference type="ARBA" id="ARBA00022741"/>
    </source>
</evidence>
<evidence type="ECO:0000313" key="7">
    <source>
        <dbReference type="Proteomes" id="UP000001357"/>
    </source>
</evidence>
<dbReference type="KEGG" id="mbr:MONBRDRAFT_15528"/>
<dbReference type="Pfam" id="PF03133">
    <property type="entry name" value="TTL"/>
    <property type="match status" value="1"/>
</dbReference>
<gene>
    <name evidence="6" type="ORF">MONBRDRAFT_15528</name>
</gene>